<evidence type="ECO:0000313" key="2">
    <source>
        <dbReference type="EMBL" id="MEO9249197.1"/>
    </source>
</evidence>
<feature type="transmembrane region" description="Helical" evidence="1">
    <location>
        <begin position="90"/>
        <end position="114"/>
    </location>
</feature>
<keyword evidence="3" id="KW-1185">Reference proteome</keyword>
<reference evidence="2 3" key="1">
    <citation type="submission" date="2024-05" db="EMBL/GenBank/DDBJ databases">
        <authorList>
            <person name="Yi C."/>
        </authorList>
    </citation>
    <scope>NUCLEOTIDE SEQUENCE [LARGE SCALE GENOMIC DNA]</scope>
    <source>
        <strain evidence="2 3">XS13</strain>
    </source>
</reference>
<sequence>MPRLTLGLSVLLIAIGSIAYIATSFASWTALIPALLGAVILIAGLISLKKQKIGVHLALVVAVLGVLGTSMNVMQFGALIAGDAERPTAVLISTITFALLILYVGLGIHSFVAARRWKTAKT</sequence>
<keyword evidence="1" id="KW-0812">Transmembrane</keyword>
<organism evidence="2 3">
    <name type="scientific">Citricoccus nitrophenolicus</name>
    <dbReference type="NCBI Taxonomy" id="863575"/>
    <lineage>
        <taxon>Bacteria</taxon>
        <taxon>Bacillati</taxon>
        <taxon>Actinomycetota</taxon>
        <taxon>Actinomycetes</taxon>
        <taxon>Micrococcales</taxon>
        <taxon>Micrococcaceae</taxon>
        <taxon>Citricoccus</taxon>
    </lineage>
</organism>
<feature type="transmembrane region" description="Helical" evidence="1">
    <location>
        <begin position="29"/>
        <end position="48"/>
    </location>
</feature>
<keyword evidence="1" id="KW-0472">Membrane</keyword>
<accession>A0ABV0IM03</accession>
<evidence type="ECO:0000313" key="3">
    <source>
        <dbReference type="Proteomes" id="UP001484097"/>
    </source>
</evidence>
<name>A0ABV0IM03_9MICC</name>
<dbReference type="EMBL" id="JBDXMX010000011">
    <property type="protein sequence ID" value="MEO9249197.1"/>
    <property type="molecule type" value="Genomic_DNA"/>
</dbReference>
<evidence type="ECO:0000256" key="1">
    <source>
        <dbReference type="SAM" id="Phobius"/>
    </source>
</evidence>
<keyword evidence="1" id="KW-1133">Transmembrane helix</keyword>
<comment type="caution">
    <text evidence="2">The sequence shown here is derived from an EMBL/GenBank/DDBJ whole genome shotgun (WGS) entry which is preliminary data.</text>
</comment>
<dbReference type="RefSeq" id="WP_347921967.1">
    <property type="nucleotide sequence ID" value="NZ_JBDXMX010000011.1"/>
</dbReference>
<gene>
    <name evidence="2" type="ORF">ABDK96_16060</name>
</gene>
<dbReference type="Proteomes" id="UP001484097">
    <property type="component" value="Unassembled WGS sequence"/>
</dbReference>
<feature type="transmembrane region" description="Helical" evidence="1">
    <location>
        <begin position="55"/>
        <end position="78"/>
    </location>
</feature>
<proteinExistence type="predicted"/>
<protein>
    <submittedName>
        <fullName evidence="2">Uncharacterized protein</fullName>
    </submittedName>
</protein>